<dbReference type="PANTHER" id="PTHR43654:SF1">
    <property type="entry name" value="ISOPENTENYL PHOSPHATE KINASE"/>
    <property type="match status" value="1"/>
</dbReference>
<evidence type="ECO:0000259" key="8">
    <source>
        <dbReference type="SMART" id="SM00359"/>
    </source>
</evidence>
<dbReference type="InterPro" id="IPR002478">
    <property type="entry name" value="PUA"/>
</dbReference>
<dbReference type="Proteomes" id="UP000078459">
    <property type="component" value="Unassembled WGS sequence"/>
</dbReference>
<dbReference type="GO" id="GO:0005524">
    <property type="term" value="F:ATP binding"/>
    <property type="evidence" value="ECO:0007669"/>
    <property type="project" value="UniProtKB-KW"/>
</dbReference>
<dbReference type="PRINTS" id="PR00474">
    <property type="entry name" value="GLU5KINASE"/>
</dbReference>
<dbReference type="GO" id="GO:0005829">
    <property type="term" value="C:cytosol"/>
    <property type="evidence" value="ECO:0007669"/>
    <property type="project" value="TreeGrafter"/>
</dbReference>
<reference evidence="9 10" key="2">
    <citation type="submission" date="2016-06" db="EMBL/GenBank/DDBJ databases">
        <title>Pedobacter psychrophilus sp. nov., isolated from Antarctic fragmentary rock.</title>
        <authorList>
            <person name="Svec P."/>
        </authorList>
    </citation>
    <scope>NUCLEOTIDE SEQUENCE [LARGE SCALE GENOMIC DNA]</scope>
    <source>
        <strain evidence="9 10">CCM 8644</strain>
    </source>
</reference>
<dbReference type="InterPro" id="IPR001057">
    <property type="entry name" value="Glu/AcGlu_kinase"/>
</dbReference>
<dbReference type="AlphaFoldDB" id="A0A179DN11"/>
<dbReference type="GO" id="GO:0004349">
    <property type="term" value="F:glutamate 5-kinase activity"/>
    <property type="evidence" value="ECO:0007669"/>
    <property type="project" value="InterPro"/>
</dbReference>
<keyword evidence="4" id="KW-0808">Transferase</keyword>
<evidence type="ECO:0000256" key="6">
    <source>
        <dbReference type="ARBA" id="ARBA00022777"/>
    </source>
</evidence>
<proteinExistence type="predicted"/>
<comment type="caution">
    <text evidence="9">The sequence shown here is derived from an EMBL/GenBank/DDBJ whole genome shotgun (WGS) entry which is preliminary data.</text>
</comment>
<dbReference type="OrthoDB" id="9804434at2"/>
<protein>
    <submittedName>
        <fullName evidence="9">Glutamate 5-kinase</fullName>
    </submittedName>
</protein>
<dbReference type="Gene3D" id="3.40.1160.10">
    <property type="entry name" value="Acetylglutamate kinase-like"/>
    <property type="match status" value="1"/>
</dbReference>
<dbReference type="SUPFAM" id="SSF88697">
    <property type="entry name" value="PUA domain-like"/>
    <property type="match status" value="1"/>
</dbReference>
<evidence type="ECO:0000256" key="4">
    <source>
        <dbReference type="ARBA" id="ARBA00022679"/>
    </source>
</evidence>
<dbReference type="PIRSF" id="PIRSF000729">
    <property type="entry name" value="GK"/>
    <property type="match status" value="1"/>
</dbReference>
<dbReference type="Gene3D" id="2.30.130.10">
    <property type="entry name" value="PUA domain"/>
    <property type="match status" value="1"/>
</dbReference>
<accession>A0A179DN11</accession>
<dbReference type="CDD" id="cd21157">
    <property type="entry name" value="PUA_G5K"/>
    <property type="match status" value="1"/>
</dbReference>
<dbReference type="STRING" id="1826909.A5893_04070"/>
<evidence type="ECO:0000256" key="5">
    <source>
        <dbReference type="ARBA" id="ARBA00022741"/>
    </source>
</evidence>
<evidence type="ECO:0000256" key="7">
    <source>
        <dbReference type="ARBA" id="ARBA00022840"/>
    </source>
</evidence>
<dbReference type="SUPFAM" id="SSF53633">
    <property type="entry name" value="Carbamate kinase-like"/>
    <property type="match status" value="1"/>
</dbReference>
<dbReference type="PANTHER" id="PTHR43654">
    <property type="entry name" value="GLUTAMATE 5-KINASE"/>
    <property type="match status" value="1"/>
</dbReference>
<dbReference type="InterPro" id="IPR036393">
    <property type="entry name" value="AceGlu_kinase-like_sf"/>
</dbReference>
<dbReference type="Pfam" id="PF01472">
    <property type="entry name" value="PUA"/>
    <property type="match status" value="1"/>
</dbReference>
<keyword evidence="6 9" id="KW-0418">Kinase</keyword>
<evidence type="ECO:0000256" key="3">
    <source>
        <dbReference type="ARBA" id="ARBA00022650"/>
    </source>
</evidence>
<sequence>MKKPILVIKFGSASITNANQELDEDVIAIIAKQVSSLSKIYNIVLVSSGAVAAGKKNLKNYKGTLSEKKAAAAVGNPLLLQKYSQYFAPYGVFIAQSLCERHHFSNRNQFLQLKKTYEELWKSNIIPIANENDVVSNLELKFSDNDELATLIAVGFGADMILYCTSVPGVFDADGKVIEEIKLIDKQALSLAKKEKSSVGLGGMTSKLTFARLATQMGIKAVIFGIKNENSILNAVRGQTGTICHAQKSDISARNKWLASGSLIKGKLQIDEGAVKALINRHSLLAVGVSKIITDFDAGEVIEILDADKVVIAVAKSKIDSVILKQAESKQNLEIAHADDIVLI</sequence>
<keyword evidence="10" id="KW-1185">Reference proteome</keyword>
<keyword evidence="3" id="KW-0641">Proline biosynthesis</keyword>
<dbReference type="Pfam" id="PF00696">
    <property type="entry name" value="AA_kinase"/>
    <property type="match status" value="1"/>
</dbReference>
<dbReference type="InterPro" id="IPR015947">
    <property type="entry name" value="PUA-like_sf"/>
</dbReference>
<dbReference type="GO" id="GO:0003723">
    <property type="term" value="F:RNA binding"/>
    <property type="evidence" value="ECO:0007669"/>
    <property type="project" value="InterPro"/>
</dbReference>
<evidence type="ECO:0000313" key="10">
    <source>
        <dbReference type="Proteomes" id="UP000078459"/>
    </source>
</evidence>
<dbReference type="GO" id="GO:0008652">
    <property type="term" value="P:amino acid biosynthetic process"/>
    <property type="evidence" value="ECO:0007669"/>
    <property type="project" value="UniProtKB-KW"/>
</dbReference>
<dbReference type="InterPro" id="IPR005715">
    <property type="entry name" value="Glu_5kinase/COase_Synthase"/>
</dbReference>
<reference evidence="9 10" key="1">
    <citation type="submission" date="2016-04" db="EMBL/GenBank/DDBJ databases">
        <authorList>
            <person name="Evans L.H."/>
            <person name="Alamgir A."/>
            <person name="Owens N."/>
            <person name="Weber N.D."/>
            <person name="Virtaneva K."/>
            <person name="Barbian K."/>
            <person name="Babar A."/>
            <person name="Rosenke K."/>
        </authorList>
    </citation>
    <scope>NUCLEOTIDE SEQUENCE [LARGE SCALE GENOMIC DNA]</scope>
    <source>
        <strain evidence="9 10">CCM 8644</strain>
    </source>
</reference>
<dbReference type="EMBL" id="LWHJ01000011">
    <property type="protein sequence ID" value="OAQ42421.1"/>
    <property type="molecule type" value="Genomic_DNA"/>
</dbReference>
<gene>
    <name evidence="9" type="ORF">A5893_04070</name>
</gene>
<dbReference type="InterPro" id="IPR036974">
    <property type="entry name" value="PUA_sf"/>
</dbReference>
<evidence type="ECO:0000256" key="1">
    <source>
        <dbReference type="ARBA" id="ARBA00022490"/>
    </source>
</evidence>
<feature type="domain" description="PUA" evidence="8">
    <location>
        <begin position="266"/>
        <end position="342"/>
    </location>
</feature>
<evidence type="ECO:0000313" key="9">
    <source>
        <dbReference type="EMBL" id="OAQ42421.1"/>
    </source>
</evidence>
<dbReference type="FunFam" id="3.40.1160.10:FF:000006">
    <property type="entry name" value="Glutamate 5-kinase"/>
    <property type="match status" value="1"/>
</dbReference>
<evidence type="ECO:0000256" key="2">
    <source>
        <dbReference type="ARBA" id="ARBA00022605"/>
    </source>
</evidence>
<keyword evidence="5" id="KW-0547">Nucleotide-binding</keyword>
<dbReference type="InterPro" id="IPR011529">
    <property type="entry name" value="Glu_5kinase"/>
</dbReference>
<dbReference type="SMART" id="SM00359">
    <property type="entry name" value="PUA"/>
    <property type="match status" value="1"/>
</dbReference>
<keyword evidence="1" id="KW-0963">Cytoplasm</keyword>
<keyword evidence="7" id="KW-0067">ATP-binding</keyword>
<dbReference type="NCBIfam" id="TIGR01027">
    <property type="entry name" value="proB"/>
    <property type="match status" value="1"/>
</dbReference>
<keyword evidence="2" id="KW-0028">Amino-acid biosynthesis</keyword>
<dbReference type="InterPro" id="IPR001048">
    <property type="entry name" value="Asp/Glu/Uridylate_kinase"/>
</dbReference>
<organism evidence="9 10">
    <name type="scientific">Pedobacter psychrophilus</name>
    <dbReference type="NCBI Taxonomy" id="1826909"/>
    <lineage>
        <taxon>Bacteria</taxon>
        <taxon>Pseudomonadati</taxon>
        <taxon>Bacteroidota</taxon>
        <taxon>Sphingobacteriia</taxon>
        <taxon>Sphingobacteriales</taxon>
        <taxon>Sphingobacteriaceae</taxon>
        <taxon>Pedobacter</taxon>
    </lineage>
</organism>
<dbReference type="PROSITE" id="PS50890">
    <property type="entry name" value="PUA"/>
    <property type="match status" value="1"/>
</dbReference>
<name>A0A179DN11_9SPHI</name>